<keyword evidence="2" id="KW-1185">Reference proteome</keyword>
<evidence type="ECO:0000313" key="2">
    <source>
        <dbReference type="Proteomes" id="UP000655830"/>
    </source>
</evidence>
<reference evidence="1" key="1">
    <citation type="submission" date="2020-08" db="EMBL/GenBank/DDBJ databases">
        <title>Genome public.</title>
        <authorList>
            <person name="Liu C."/>
            <person name="Sun Q."/>
        </authorList>
    </citation>
    <scope>NUCLEOTIDE SEQUENCE</scope>
    <source>
        <strain evidence="1">NSJ-12</strain>
    </source>
</reference>
<name>A0A926EL61_9FIRM</name>
<gene>
    <name evidence="1" type="ORF">H8718_16305</name>
</gene>
<dbReference type="AlphaFoldDB" id="A0A926EL61"/>
<proteinExistence type="predicted"/>
<dbReference type="Proteomes" id="UP000655830">
    <property type="component" value="Unassembled WGS sequence"/>
</dbReference>
<comment type="caution">
    <text evidence="1">The sequence shown here is derived from an EMBL/GenBank/DDBJ whole genome shotgun (WGS) entry which is preliminary data.</text>
</comment>
<sequence length="70" mass="8284">MYAIINKTTGEWVFGTDYNYSPPKQRLSREQAVLFADEEQAFFSFKKRRCNEMYEVVEVDLVVLKVVNKN</sequence>
<protein>
    <submittedName>
        <fullName evidence="1">Uncharacterized protein</fullName>
    </submittedName>
</protein>
<dbReference type="EMBL" id="JACRSY010000036">
    <property type="protein sequence ID" value="MBC8581080.1"/>
    <property type="molecule type" value="Genomic_DNA"/>
</dbReference>
<organism evidence="1 2">
    <name type="scientific">Zhenhengia yiwuensis</name>
    <dbReference type="NCBI Taxonomy" id="2763666"/>
    <lineage>
        <taxon>Bacteria</taxon>
        <taxon>Bacillati</taxon>
        <taxon>Bacillota</taxon>
        <taxon>Clostridia</taxon>
        <taxon>Lachnospirales</taxon>
        <taxon>Lachnospiraceae</taxon>
        <taxon>Zhenhengia</taxon>
    </lineage>
</organism>
<accession>A0A926EL61</accession>
<evidence type="ECO:0000313" key="1">
    <source>
        <dbReference type="EMBL" id="MBC8581080.1"/>
    </source>
</evidence>
<dbReference type="RefSeq" id="WP_249333813.1">
    <property type="nucleotide sequence ID" value="NZ_JACRSY010000036.1"/>
</dbReference>